<accession>A0A5B9Q6X7</accession>
<dbReference type="AlphaFoldDB" id="A0A5B9Q6X7"/>
<organism evidence="1 2">
    <name type="scientific">Bythopirellula goksoeyrii</name>
    <dbReference type="NCBI Taxonomy" id="1400387"/>
    <lineage>
        <taxon>Bacteria</taxon>
        <taxon>Pseudomonadati</taxon>
        <taxon>Planctomycetota</taxon>
        <taxon>Planctomycetia</taxon>
        <taxon>Pirellulales</taxon>
        <taxon>Lacipirellulaceae</taxon>
        <taxon>Bythopirellula</taxon>
    </lineage>
</organism>
<dbReference type="OrthoDB" id="9868218at2"/>
<name>A0A5B9Q6X7_9BACT</name>
<reference evidence="1 2" key="1">
    <citation type="submission" date="2019-08" db="EMBL/GenBank/DDBJ databases">
        <title>Deep-cultivation of Planctomycetes and their phenomic and genomic characterization uncovers novel biology.</title>
        <authorList>
            <person name="Wiegand S."/>
            <person name="Jogler M."/>
            <person name="Boedeker C."/>
            <person name="Pinto D."/>
            <person name="Vollmers J."/>
            <person name="Rivas-Marin E."/>
            <person name="Kohn T."/>
            <person name="Peeters S.H."/>
            <person name="Heuer A."/>
            <person name="Rast P."/>
            <person name="Oberbeckmann S."/>
            <person name="Bunk B."/>
            <person name="Jeske O."/>
            <person name="Meyerdierks A."/>
            <person name="Storesund J.E."/>
            <person name="Kallscheuer N."/>
            <person name="Luecker S."/>
            <person name="Lage O.M."/>
            <person name="Pohl T."/>
            <person name="Merkel B.J."/>
            <person name="Hornburger P."/>
            <person name="Mueller R.-W."/>
            <person name="Bruemmer F."/>
            <person name="Labrenz M."/>
            <person name="Spormann A.M."/>
            <person name="Op den Camp H."/>
            <person name="Overmann J."/>
            <person name="Amann R."/>
            <person name="Jetten M.S.M."/>
            <person name="Mascher T."/>
            <person name="Medema M.H."/>
            <person name="Devos D.P."/>
            <person name="Kaster A.-K."/>
            <person name="Ovreas L."/>
            <person name="Rohde M."/>
            <person name="Galperin M.Y."/>
            <person name="Jogler C."/>
        </authorList>
    </citation>
    <scope>NUCLEOTIDE SEQUENCE [LARGE SCALE GENOMIC DNA]</scope>
    <source>
        <strain evidence="1 2">Pr1d</strain>
    </source>
</reference>
<keyword evidence="2" id="KW-1185">Reference proteome</keyword>
<evidence type="ECO:0000313" key="2">
    <source>
        <dbReference type="Proteomes" id="UP000323917"/>
    </source>
</evidence>
<gene>
    <name evidence="1" type="ORF">Pr1d_20580</name>
</gene>
<proteinExistence type="predicted"/>
<protein>
    <submittedName>
        <fullName evidence="1">Uncharacterized protein</fullName>
    </submittedName>
</protein>
<dbReference type="Proteomes" id="UP000323917">
    <property type="component" value="Chromosome"/>
</dbReference>
<dbReference type="RefSeq" id="WP_148073379.1">
    <property type="nucleotide sequence ID" value="NZ_CP042913.1"/>
</dbReference>
<evidence type="ECO:0000313" key="1">
    <source>
        <dbReference type="EMBL" id="QEG34774.1"/>
    </source>
</evidence>
<sequence>MEQVLLGIAGASAVGAGNLLQRSSRAVLEPFSDVLHSLANSFSPQDNETTLENVQHEKPLGERIEASLSTAGIEITEPLELTVIDGKLAVVNDHPQRALIEAALAQDPTLVEGLSRLLERSEGSSTLSSVFPSPLTDQQQRIAVFSRLAGEPRLELL</sequence>
<dbReference type="EMBL" id="CP042913">
    <property type="protein sequence ID" value="QEG34774.1"/>
    <property type="molecule type" value="Genomic_DNA"/>
</dbReference>
<dbReference type="KEGG" id="bgok:Pr1d_20580"/>